<proteinExistence type="predicted"/>
<dbReference type="GO" id="GO:0003677">
    <property type="term" value="F:DNA binding"/>
    <property type="evidence" value="ECO:0007669"/>
    <property type="project" value="UniProtKB-KW"/>
</dbReference>
<keyword evidence="9" id="KW-1185">Reference proteome</keyword>
<dbReference type="Proteomes" id="UP000594263">
    <property type="component" value="Unplaced"/>
</dbReference>
<evidence type="ECO:0000313" key="9">
    <source>
        <dbReference type="Proteomes" id="UP000594263"/>
    </source>
</evidence>
<dbReference type="PANTHER" id="PTHR45855">
    <property type="entry name" value="TRANSCRIPTION FACTOR PIF1-RELATED"/>
    <property type="match status" value="1"/>
</dbReference>
<comment type="subcellular location">
    <subcellularLocation>
        <location evidence="1">Nucleus</location>
    </subcellularLocation>
</comment>
<dbReference type="AlphaFoldDB" id="A0A7N0T3N5"/>
<evidence type="ECO:0000256" key="3">
    <source>
        <dbReference type="ARBA" id="ARBA00023125"/>
    </source>
</evidence>
<dbReference type="EnsemblPlants" id="Kaladp0021s0009.1.v1.1">
    <property type="protein sequence ID" value="Kaladp0021s0009.1.v1.1"/>
    <property type="gene ID" value="Kaladp0021s0009.v1.1"/>
</dbReference>
<dbReference type="PANTHER" id="PTHR45855:SF6">
    <property type="entry name" value="TRANSCRIPTION FACTOR ALC"/>
    <property type="match status" value="1"/>
</dbReference>
<keyword evidence="2" id="KW-0805">Transcription regulation</keyword>
<dbReference type="SUPFAM" id="SSF47459">
    <property type="entry name" value="HLH, helix-loop-helix DNA-binding domain"/>
    <property type="match status" value="1"/>
</dbReference>
<dbReference type="PROSITE" id="PS50888">
    <property type="entry name" value="BHLH"/>
    <property type="match status" value="1"/>
</dbReference>
<dbReference type="GO" id="GO:0046983">
    <property type="term" value="F:protein dimerization activity"/>
    <property type="evidence" value="ECO:0007669"/>
    <property type="project" value="InterPro"/>
</dbReference>
<keyword evidence="4" id="KW-0804">Transcription</keyword>
<keyword evidence="3" id="KW-0238">DNA-binding</keyword>
<name>A0A7N0T3N5_KALFE</name>
<organism evidence="8 9">
    <name type="scientific">Kalanchoe fedtschenkoi</name>
    <name type="common">Lavender scallops</name>
    <name type="synonym">South American air plant</name>
    <dbReference type="NCBI Taxonomy" id="63787"/>
    <lineage>
        <taxon>Eukaryota</taxon>
        <taxon>Viridiplantae</taxon>
        <taxon>Streptophyta</taxon>
        <taxon>Embryophyta</taxon>
        <taxon>Tracheophyta</taxon>
        <taxon>Spermatophyta</taxon>
        <taxon>Magnoliopsida</taxon>
        <taxon>eudicotyledons</taxon>
        <taxon>Gunneridae</taxon>
        <taxon>Pentapetalae</taxon>
        <taxon>Saxifragales</taxon>
        <taxon>Crassulaceae</taxon>
        <taxon>Kalanchoe</taxon>
    </lineage>
</organism>
<dbReference type="CDD" id="cd11445">
    <property type="entry name" value="bHLH_AtPIF_like"/>
    <property type="match status" value="1"/>
</dbReference>
<dbReference type="OMA" id="DMSCSGN"/>
<feature type="domain" description="BHLH" evidence="7">
    <location>
        <begin position="174"/>
        <end position="223"/>
    </location>
</feature>
<feature type="compositionally biased region" description="Low complexity" evidence="6">
    <location>
        <begin position="11"/>
        <end position="22"/>
    </location>
</feature>
<keyword evidence="5" id="KW-0539">Nucleus</keyword>
<dbReference type="Gramene" id="Kaladp0021s0009.1.v1.1">
    <property type="protein sequence ID" value="Kaladp0021s0009.1.v1.1"/>
    <property type="gene ID" value="Kaladp0021s0009.v1.1"/>
</dbReference>
<evidence type="ECO:0000256" key="4">
    <source>
        <dbReference type="ARBA" id="ARBA00023163"/>
    </source>
</evidence>
<reference evidence="8" key="1">
    <citation type="submission" date="2021-01" db="UniProtKB">
        <authorList>
            <consortium name="EnsemblPlants"/>
        </authorList>
    </citation>
    <scope>IDENTIFICATION</scope>
</reference>
<feature type="region of interest" description="Disordered" evidence="6">
    <location>
        <begin position="150"/>
        <end position="186"/>
    </location>
</feature>
<protein>
    <recommendedName>
        <fullName evidence="7">BHLH domain-containing protein</fullName>
    </recommendedName>
</protein>
<dbReference type="Gene3D" id="4.10.280.10">
    <property type="entry name" value="Helix-loop-helix DNA-binding domain"/>
    <property type="match status" value="1"/>
</dbReference>
<accession>A0A7N0T3N5</accession>
<evidence type="ECO:0000256" key="2">
    <source>
        <dbReference type="ARBA" id="ARBA00023015"/>
    </source>
</evidence>
<dbReference type="FunFam" id="4.10.280.10:FF:000004">
    <property type="entry name" value="Basic helix-loop-helix transcription factor"/>
    <property type="match status" value="1"/>
</dbReference>
<feature type="region of interest" description="Disordered" evidence="6">
    <location>
        <begin position="1"/>
        <end position="22"/>
    </location>
</feature>
<evidence type="ECO:0000256" key="6">
    <source>
        <dbReference type="SAM" id="MobiDB-lite"/>
    </source>
</evidence>
<evidence type="ECO:0000259" key="7">
    <source>
        <dbReference type="PROSITE" id="PS50888"/>
    </source>
</evidence>
<evidence type="ECO:0000256" key="1">
    <source>
        <dbReference type="ARBA" id="ARBA00004123"/>
    </source>
</evidence>
<dbReference type="Pfam" id="PF00010">
    <property type="entry name" value="HLH"/>
    <property type="match status" value="1"/>
</dbReference>
<sequence length="359" mass="38476">MADLYGTNAYSTTPSSSSASLPLESEDLSTFLQHLLHPSPASSSCMPFRGKHASVLPSSFVSAPEGLAAAGLLNSMDEDRDGVGRMGIGPSSFVAPSAGINFADPGGYLATGADDVSRKGFSFVDGRTIGDQVDREFRLEKDSNEFRFENENGAGASITQTNPVKSRSSSKRSRAAEVHNLSEKRRRSRINEKLKALQKLIPNSNKSDKASMLDEAIEYLKQLQLQVQMLSMRKGVSLHPLCMPGVAQSLHLPPGGTSYGGGDDMLSRGNDMPNPISPTGTFTLNQEASVPPSFDISNHGNSSNQSDPPPLNNNPNSEIAFGFNQSLEAHYKAFNFCSQSKDTSAEEILHLDSGNTMKG</sequence>
<feature type="compositionally biased region" description="Polar residues" evidence="6">
    <location>
        <begin position="278"/>
        <end position="288"/>
    </location>
</feature>
<feature type="compositionally biased region" description="Basic and acidic residues" evidence="6">
    <location>
        <begin position="174"/>
        <end position="186"/>
    </location>
</feature>
<evidence type="ECO:0000256" key="5">
    <source>
        <dbReference type="ARBA" id="ARBA00023242"/>
    </source>
</evidence>
<dbReference type="InterPro" id="IPR031066">
    <property type="entry name" value="bHLH_ALC-like_plant"/>
</dbReference>
<dbReference type="GO" id="GO:0005634">
    <property type="term" value="C:nucleus"/>
    <property type="evidence" value="ECO:0007669"/>
    <property type="project" value="UniProtKB-SubCell"/>
</dbReference>
<dbReference type="InterPro" id="IPR047265">
    <property type="entry name" value="PIF1-like_bHLH"/>
</dbReference>
<dbReference type="SMART" id="SM00353">
    <property type="entry name" value="HLH"/>
    <property type="match status" value="1"/>
</dbReference>
<evidence type="ECO:0000313" key="8">
    <source>
        <dbReference type="EnsemblPlants" id="Kaladp0021s0009.1.v1.1"/>
    </source>
</evidence>
<dbReference type="InterPro" id="IPR011598">
    <property type="entry name" value="bHLH_dom"/>
</dbReference>
<dbReference type="InterPro" id="IPR036638">
    <property type="entry name" value="HLH_DNA-bd_sf"/>
</dbReference>
<feature type="region of interest" description="Disordered" evidence="6">
    <location>
        <begin position="278"/>
        <end position="319"/>
    </location>
</feature>